<feature type="transmembrane region" description="Helical" evidence="11">
    <location>
        <begin position="72"/>
        <end position="92"/>
    </location>
</feature>
<keyword evidence="5 11" id="KW-0812">Transmembrane</keyword>
<evidence type="ECO:0000256" key="11">
    <source>
        <dbReference type="SAM" id="Phobius"/>
    </source>
</evidence>
<evidence type="ECO:0000256" key="1">
    <source>
        <dbReference type="ARBA" id="ARBA00004651"/>
    </source>
</evidence>
<dbReference type="PROSITE" id="PS00211">
    <property type="entry name" value="ABC_TRANSPORTER_1"/>
    <property type="match status" value="1"/>
</dbReference>
<dbReference type="Gene3D" id="3.40.50.300">
    <property type="entry name" value="P-loop containing nucleotide triphosphate hydrolases"/>
    <property type="match status" value="1"/>
</dbReference>
<feature type="transmembrane region" description="Helical" evidence="11">
    <location>
        <begin position="262"/>
        <end position="286"/>
    </location>
</feature>
<comment type="subcellular location">
    <subcellularLocation>
        <location evidence="1">Cell membrane</location>
        <topology evidence="1">Multi-pass membrane protein</topology>
    </subcellularLocation>
</comment>
<keyword evidence="6" id="KW-0547">Nucleotide-binding</keyword>
<dbReference type="GO" id="GO:0034040">
    <property type="term" value="F:ATPase-coupled lipid transmembrane transporter activity"/>
    <property type="evidence" value="ECO:0007669"/>
    <property type="project" value="TreeGrafter"/>
</dbReference>
<dbReference type="HOGENOM" id="CLU_000604_84_5_4"/>
<dbReference type="GO" id="GO:0005524">
    <property type="term" value="F:ATP binding"/>
    <property type="evidence" value="ECO:0007669"/>
    <property type="project" value="UniProtKB-KW"/>
</dbReference>
<dbReference type="InterPro" id="IPR011527">
    <property type="entry name" value="ABC1_TM_dom"/>
</dbReference>
<evidence type="ECO:0000256" key="5">
    <source>
        <dbReference type="ARBA" id="ARBA00022692"/>
    </source>
</evidence>
<evidence type="ECO:0000313" key="14">
    <source>
        <dbReference type="EMBL" id="EET03922.1"/>
    </source>
</evidence>
<dbReference type="PANTHER" id="PTHR24221">
    <property type="entry name" value="ATP-BINDING CASSETTE SUB-FAMILY B"/>
    <property type="match status" value="1"/>
</dbReference>
<dbReference type="Pfam" id="PF00005">
    <property type="entry name" value="ABC_tran"/>
    <property type="match status" value="1"/>
</dbReference>
<evidence type="ECO:0000256" key="2">
    <source>
        <dbReference type="ARBA" id="ARBA00022448"/>
    </source>
</evidence>
<keyword evidence="9 11" id="KW-0472">Membrane</keyword>
<dbReference type="SMART" id="SM00382">
    <property type="entry name" value="AAA"/>
    <property type="match status" value="1"/>
</dbReference>
<feature type="transmembrane region" description="Helical" evidence="11">
    <location>
        <begin position="177"/>
        <end position="198"/>
    </location>
</feature>
<feature type="compositionally biased region" description="Basic and acidic residues" evidence="10">
    <location>
        <begin position="614"/>
        <end position="658"/>
    </location>
</feature>
<reference evidence="15" key="1">
    <citation type="submission" date="2007-08" db="EMBL/GenBank/DDBJ databases">
        <title>Annotation of Burkholderia pseudomallei 1710a.</title>
        <authorList>
            <person name="Harkins D.M."/>
            <person name="DeShazer D."/>
            <person name="Woods D.E."/>
            <person name="Brinkac L.M."/>
            <person name="Brown K.A."/>
            <person name="Hung G.C."/>
            <person name="Tuanyok A."/>
            <person name="Zhang B."/>
            <person name="Nierman W.C."/>
        </authorList>
    </citation>
    <scope>NUCLEOTIDE SEQUENCE [LARGE SCALE GENOMIC DNA]</scope>
    <source>
        <strain evidence="15">1710a</strain>
    </source>
</reference>
<dbReference type="EMBL" id="CM000833">
    <property type="protein sequence ID" value="EET03922.1"/>
    <property type="molecule type" value="Genomic_DNA"/>
</dbReference>
<dbReference type="PROSITE" id="PS50929">
    <property type="entry name" value="ABC_TM1F"/>
    <property type="match status" value="1"/>
</dbReference>
<dbReference type="InterPro" id="IPR027417">
    <property type="entry name" value="P-loop_NTPase"/>
</dbReference>
<dbReference type="RefSeq" id="WP_004529111.1">
    <property type="nucleotide sequence ID" value="NZ_CM000833.1"/>
</dbReference>
<dbReference type="SUPFAM" id="SSF52540">
    <property type="entry name" value="P-loop containing nucleoside triphosphate hydrolases"/>
    <property type="match status" value="1"/>
</dbReference>
<dbReference type="GO" id="GO:0016887">
    <property type="term" value="F:ATP hydrolysis activity"/>
    <property type="evidence" value="ECO:0007669"/>
    <property type="project" value="InterPro"/>
</dbReference>
<gene>
    <name evidence="14" type="ORF">BURPS1710A_A1805</name>
</gene>
<dbReference type="Pfam" id="PF00664">
    <property type="entry name" value="ABC_membrane"/>
    <property type="match status" value="1"/>
</dbReference>
<feature type="transmembrane region" description="Helical" evidence="11">
    <location>
        <begin position="31"/>
        <end position="52"/>
    </location>
</feature>
<evidence type="ECO:0000259" key="12">
    <source>
        <dbReference type="PROSITE" id="PS50893"/>
    </source>
</evidence>
<dbReference type="FunFam" id="3.40.50.300:FF:000287">
    <property type="entry name" value="Multidrug ABC transporter ATP-binding protein"/>
    <property type="match status" value="1"/>
</dbReference>
<evidence type="ECO:0000256" key="9">
    <source>
        <dbReference type="ARBA" id="ARBA00023136"/>
    </source>
</evidence>
<dbReference type="GO" id="GO:0005886">
    <property type="term" value="C:plasma membrane"/>
    <property type="evidence" value="ECO:0007669"/>
    <property type="project" value="UniProtKB-SubCell"/>
</dbReference>
<dbReference type="SUPFAM" id="SSF90123">
    <property type="entry name" value="ABC transporter transmembrane region"/>
    <property type="match status" value="1"/>
</dbReference>
<evidence type="ECO:0000256" key="6">
    <source>
        <dbReference type="ARBA" id="ARBA00022741"/>
    </source>
</evidence>
<dbReference type="PANTHER" id="PTHR24221:SF654">
    <property type="entry name" value="ATP-BINDING CASSETTE SUB-FAMILY B MEMBER 6"/>
    <property type="match status" value="1"/>
</dbReference>
<accession>A0A0E1W2N8</accession>
<feature type="transmembrane region" description="Helical" evidence="11">
    <location>
        <begin position="148"/>
        <end position="171"/>
    </location>
</feature>
<name>A0A0E1W2N8_BURPE</name>
<evidence type="ECO:0000256" key="8">
    <source>
        <dbReference type="ARBA" id="ARBA00022989"/>
    </source>
</evidence>
<protein>
    <submittedName>
        <fullName evidence="14">ABC transporter, permease/ATP-binding protein</fullName>
    </submittedName>
</protein>
<dbReference type="InterPro" id="IPR039421">
    <property type="entry name" value="Type_1_exporter"/>
</dbReference>
<feature type="domain" description="ABC transmembrane type-1" evidence="13">
    <location>
        <begin position="32"/>
        <end position="322"/>
    </location>
</feature>
<dbReference type="InterPro" id="IPR017871">
    <property type="entry name" value="ABC_transporter-like_CS"/>
</dbReference>
<reference evidence="14 15" key="2">
    <citation type="submission" date="2009-05" db="EMBL/GenBank/DDBJ databases">
        <authorList>
            <person name="Harkins D.M."/>
            <person name="DeShazer D."/>
            <person name="Woods D.E."/>
            <person name="Brinkac L.M."/>
            <person name="Brown K.A."/>
            <person name="Hung G.C."/>
            <person name="Tuanyok A."/>
            <person name="Zhang B."/>
            <person name="Nierman W.C."/>
        </authorList>
    </citation>
    <scope>NUCLEOTIDE SEQUENCE [LARGE SCALE GENOMIC DNA]</scope>
    <source>
        <strain evidence="14 15">1710a</strain>
    </source>
</reference>
<sequence>MVQKTTHPGGRAFTDVLAFTFRHWRAQPVRIAGIAALALATALGDVLTPLFAGRLVDALSHGVAAADKAAAWSRALHAFGVLIGIGLACTLLRQAVFRNIIVLTLKMMSEIAANAFHRVQRFSTDWHANSFAGSTVRKITRGMWAIDLLNDTLLVALLPSIVMLTGATLLLGLHWPVMGAVVGGGSVVFIAVTVAMSLRYVAPAARLGNLWDTRMGGALADAVSCNPVVKAFGAETREETRLDGVVSKWRARTRRAWRRGTLNGGVQGAMLAAMQAAILGAALWLWAHDRASIGDITFALTTFLVLQGYLRDIGMHIRNLQRSVNDMEELVSLERQPLGIDDKPGAKPISIARGEIRFEHVTFGYSGAHAKPLYEDFSIRIAPGERVGLVGHSGSGKTSFIKLIQRLYDVDGGRITIDGQDIAEVTQASLRSQIAIVQQEPLLFHRTLAENIAYARPGATRDEIERAARLASAHAFIDALPQGYDTLVGERGIKLSGGERQRVAIARAFLADAPVLILDEATSSLDSESEVLIQQAMERLMVGRTTLVVAHRLSTVRALDRLIVLDKGRVIEEGSHDALIRLEGGVYRRLFERQALELAKGLIEQTGGTVADWLRDEQDEHGGRDERNERGERDKPGALDGHDARRTHGVLDESRDGGQADNSAMAMEK</sequence>
<dbReference type="Proteomes" id="UP000001812">
    <property type="component" value="Chromosome II"/>
</dbReference>
<evidence type="ECO:0000256" key="4">
    <source>
        <dbReference type="ARBA" id="ARBA00022519"/>
    </source>
</evidence>
<proteinExistence type="predicted"/>
<evidence type="ECO:0000256" key="3">
    <source>
        <dbReference type="ARBA" id="ARBA00022475"/>
    </source>
</evidence>
<keyword evidence="4" id="KW-0997">Cell inner membrane</keyword>
<dbReference type="InterPro" id="IPR036640">
    <property type="entry name" value="ABC1_TM_sf"/>
</dbReference>
<feature type="domain" description="ABC transporter" evidence="12">
    <location>
        <begin position="356"/>
        <end position="592"/>
    </location>
</feature>
<keyword evidence="2" id="KW-0813">Transport</keyword>
<feature type="region of interest" description="Disordered" evidence="10">
    <location>
        <begin position="614"/>
        <end position="669"/>
    </location>
</feature>
<dbReference type="InterPro" id="IPR003439">
    <property type="entry name" value="ABC_transporter-like_ATP-bd"/>
</dbReference>
<dbReference type="PROSITE" id="PS50893">
    <property type="entry name" value="ABC_TRANSPORTER_2"/>
    <property type="match status" value="1"/>
</dbReference>
<dbReference type="InterPro" id="IPR003593">
    <property type="entry name" value="AAA+_ATPase"/>
</dbReference>
<keyword evidence="8 11" id="KW-1133">Transmembrane helix</keyword>
<dbReference type="Gene3D" id="1.20.1560.10">
    <property type="entry name" value="ABC transporter type 1, transmembrane domain"/>
    <property type="match status" value="1"/>
</dbReference>
<evidence type="ECO:0000313" key="15">
    <source>
        <dbReference type="Proteomes" id="UP000001812"/>
    </source>
</evidence>
<dbReference type="AlphaFoldDB" id="A0A0E1W2N8"/>
<keyword evidence="3" id="KW-1003">Cell membrane</keyword>
<dbReference type="GO" id="GO:0140359">
    <property type="term" value="F:ABC-type transporter activity"/>
    <property type="evidence" value="ECO:0007669"/>
    <property type="project" value="InterPro"/>
</dbReference>
<evidence type="ECO:0000259" key="13">
    <source>
        <dbReference type="PROSITE" id="PS50929"/>
    </source>
</evidence>
<evidence type="ECO:0000256" key="10">
    <source>
        <dbReference type="SAM" id="MobiDB-lite"/>
    </source>
</evidence>
<organism evidence="14 15">
    <name type="scientific">Burkholderia pseudomallei 1710a</name>
    <dbReference type="NCBI Taxonomy" id="320371"/>
    <lineage>
        <taxon>Bacteria</taxon>
        <taxon>Pseudomonadati</taxon>
        <taxon>Pseudomonadota</taxon>
        <taxon>Betaproteobacteria</taxon>
        <taxon>Burkholderiales</taxon>
        <taxon>Burkholderiaceae</taxon>
        <taxon>Burkholderia</taxon>
        <taxon>pseudomallei group</taxon>
    </lineage>
</organism>
<keyword evidence="7 14" id="KW-0067">ATP-binding</keyword>
<evidence type="ECO:0000256" key="7">
    <source>
        <dbReference type="ARBA" id="ARBA00022840"/>
    </source>
</evidence>